<protein>
    <recommendedName>
        <fullName evidence="2">D-glucuronyl C5-epimerase C-terminal domain-containing protein</fullName>
    </recommendedName>
</protein>
<proteinExistence type="predicted"/>
<organism evidence="3 4">
    <name type="scientific">Pseudomonas fluorescens</name>
    <dbReference type="NCBI Taxonomy" id="294"/>
    <lineage>
        <taxon>Bacteria</taxon>
        <taxon>Pseudomonadati</taxon>
        <taxon>Pseudomonadota</taxon>
        <taxon>Gammaproteobacteria</taxon>
        <taxon>Pseudomonadales</taxon>
        <taxon>Pseudomonadaceae</taxon>
        <taxon>Pseudomonas</taxon>
    </lineage>
</organism>
<dbReference type="InterPro" id="IPR010598">
    <property type="entry name" value="C5-epim_C"/>
</dbReference>
<dbReference type="EMBL" id="JXNZ01000119">
    <property type="protein sequence ID" value="KIQ58747.1"/>
    <property type="molecule type" value="Genomic_DNA"/>
</dbReference>
<feature type="domain" description="D-glucuronyl C5-epimerase C-terminal" evidence="2">
    <location>
        <begin position="107"/>
        <end position="246"/>
    </location>
</feature>
<name>A0A0D0PDF2_PSEFL</name>
<comment type="caution">
    <text evidence="3">The sequence shown here is derived from an EMBL/GenBank/DDBJ whole genome shotgun (WGS) entry which is preliminary data.</text>
</comment>
<evidence type="ECO:0000259" key="2">
    <source>
        <dbReference type="Pfam" id="PF06662"/>
    </source>
</evidence>
<dbReference type="PROSITE" id="PS51257">
    <property type="entry name" value="PROKAR_LIPOPROTEIN"/>
    <property type="match status" value="1"/>
</dbReference>
<feature type="signal peptide" evidence="1">
    <location>
        <begin position="1"/>
        <end position="23"/>
    </location>
</feature>
<dbReference type="Pfam" id="PF06662">
    <property type="entry name" value="C5-epim_C"/>
    <property type="match status" value="1"/>
</dbReference>
<gene>
    <name evidence="3" type="ORF">RL74_14230</name>
</gene>
<dbReference type="PATRIC" id="fig|294.124.peg.2932"/>
<dbReference type="AlphaFoldDB" id="A0A0D0PDF2"/>
<feature type="chain" id="PRO_5002218152" description="D-glucuronyl C5-epimerase C-terminal domain-containing protein" evidence="1">
    <location>
        <begin position="24"/>
        <end position="289"/>
    </location>
</feature>
<evidence type="ECO:0000313" key="3">
    <source>
        <dbReference type="EMBL" id="KIQ58747.1"/>
    </source>
</evidence>
<accession>A0A0D0PDF2</accession>
<dbReference type="Proteomes" id="UP000032101">
    <property type="component" value="Unassembled WGS sequence"/>
</dbReference>
<sequence length="289" mass="32771">MGMNKIIRLIALAAIITSAACSKQDNFNTLSPGEMLKPISLQAHNNPTWASSDSQYEKSQNPAKWSPYFWASNAAALQSIANDKPRLEATVKALMDEMKANSIVDSDGNYRVIYRFPYVFDKYPMSAPWYSAFGNAAIAVGLMHIRNSTGDTSNDGLINEYLDTIVKKYSYKTPEGNIWFAEYISDDLPDGHVSVINGHFFVVAAMYEWKSMSKTNRYDRPISQGLDTMRDELPKFIQEGYFSYADGFKHMKDYGQQRAVNFAVASCKLRDEICPIAVRYQKLFNEWSK</sequence>
<dbReference type="RefSeq" id="WP_042730432.1">
    <property type="nucleotide sequence ID" value="NZ_JXNZ01000119.1"/>
</dbReference>
<keyword evidence="1" id="KW-0732">Signal</keyword>
<evidence type="ECO:0000256" key="1">
    <source>
        <dbReference type="SAM" id="SignalP"/>
    </source>
</evidence>
<evidence type="ECO:0000313" key="4">
    <source>
        <dbReference type="Proteomes" id="UP000032101"/>
    </source>
</evidence>
<reference evidence="3 4" key="1">
    <citation type="submission" date="2015-01" db="EMBL/GenBank/DDBJ databases">
        <title>Draft Genome Sequence of the Biocontrol and Plant Growth-Promoting Rhizobacteria (PGPR) Pseudomonas fluorescens UM270.</title>
        <authorList>
            <person name="Hernandez-Salmeron J.E."/>
            <person name="Santoyo G."/>
            <person name="Moreno-Hagelsieb G."/>
            <person name="Hernandez-Leon R."/>
        </authorList>
    </citation>
    <scope>NUCLEOTIDE SEQUENCE [LARGE SCALE GENOMIC DNA]</scope>
    <source>
        <strain evidence="3 4">UM270</strain>
    </source>
</reference>